<feature type="compositionally biased region" description="Pro residues" evidence="1">
    <location>
        <begin position="74"/>
        <end position="85"/>
    </location>
</feature>
<feature type="compositionally biased region" description="Basic and acidic residues" evidence="1">
    <location>
        <begin position="443"/>
        <end position="452"/>
    </location>
</feature>
<feature type="compositionally biased region" description="Basic and acidic residues" evidence="1">
    <location>
        <begin position="177"/>
        <end position="187"/>
    </location>
</feature>
<dbReference type="AlphaFoldDB" id="A0A6A7C8Y3"/>
<feature type="domain" description="DUF7918" evidence="2">
    <location>
        <begin position="188"/>
        <end position="333"/>
    </location>
</feature>
<name>A0A6A7C8Y3_9PEZI</name>
<dbReference type="OrthoDB" id="5400327at2759"/>
<dbReference type="InterPro" id="IPR057678">
    <property type="entry name" value="DUF7918"/>
</dbReference>
<feature type="region of interest" description="Disordered" evidence="1">
    <location>
        <begin position="433"/>
        <end position="452"/>
    </location>
</feature>
<protein>
    <recommendedName>
        <fullName evidence="2">DUF7918 domain-containing protein</fullName>
    </recommendedName>
</protein>
<evidence type="ECO:0000313" key="4">
    <source>
        <dbReference type="Proteomes" id="UP000799421"/>
    </source>
</evidence>
<proteinExistence type="predicted"/>
<dbReference type="PANTHER" id="PTHR36223:SF5">
    <property type="entry name" value="BETA-LACTAMASE-TYPE TRANSPEPTIDASE FOLD DOMAIN CONTAINING PROTEIN"/>
    <property type="match status" value="1"/>
</dbReference>
<evidence type="ECO:0000256" key="1">
    <source>
        <dbReference type="SAM" id="MobiDB-lite"/>
    </source>
</evidence>
<dbReference type="PANTHER" id="PTHR36223">
    <property type="entry name" value="BETA-LACTAMASE-TYPE TRANSPEPTIDASE FOLD DOMAIN CONTAINING PROTEIN"/>
    <property type="match status" value="1"/>
</dbReference>
<feature type="region of interest" description="Disordered" evidence="1">
    <location>
        <begin position="262"/>
        <end position="303"/>
    </location>
</feature>
<dbReference type="EMBL" id="MU005959">
    <property type="protein sequence ID" value="KAF2863873.1"/>
    <property type="molecule type" value="Genomic_DNA"/>
</dbReference>
<feature type="compositionally biased region" description="Polar residues" evidence="1">
    <location>
        <begin position="292"/>
        <end position="303"/>
    </location>
</feature>
<reference evidence="3" key="1">
    <citation type="journal article" date="2020" name="Stud. Mycol.">
        <title>101 Dothideomycetes genomes: a test case for predicting lifestyles and emergence of pathogens.</title>
        <authorList>
            <person name="Haridas S."/>
            <person name="Albert R."/>
            <person name="Binder M."/>
            <person name="Bloem J."/>
            <person name="Labutti K."/>
            <person name="Salamov A."/>
            <person name="Andreopoulos B."/>
            <person name="Baker S."/>
            <person name="Barry K."/>
            <person name="Bills G."/>
            <person name="Bluhm B."/>
            <person name="Cannon C."/>
            <person name="Castanera R."/>
            <person name="Culley D."/>
            <person name="Daum C."/>
            <person name="Ezra D."/>
            <person name="Gonzalez J."/>
            <person name="Henrissat B."/>
            <person name="Kuo A."/>
            <person name="Liang C."/>
            <person name="Lipzen A."/>
            <person name="Lutzoni F."/>
            <person name="Magnuson J."/>
            <person name="Mondo S."/>
            <person name="Nolan M."/>
            <person name="Ohm R."/>
            <person name="Pangilinan J."/>
            <person name="Park H.-J."/>
            <person name="Ramirez L."/>
            <person name="Alfaro M."/>
            <person name="Sun H."/>
            <person name="Tritt A."/>
            <person name="Yoshinaga Y."/>
            <person name="Zwiers L.-H."/>
            <person name="Turgeon B."/>
            <person name="Goodwin S."/>
            <person name="Spatafora J."/>
            <person name="Crous P."/>
            <person name="Grigoriev I."/>
        </authorList>
    </citation>
    <scope>NUCLEOTIDE SEQUENCE</scope>
    <source>
        <strain evidence="3">CBS 480.64</strain>
    </source>
</reference>
<feature type="compositionally biased region" description="Acidic residues" evidence="1">
    <location>
        <begin position="266"/>
        <end position="279"/>
    </location>
</feature>
<dbReference type="Pfam" id="PF25534">
    <property type="entry name" value="DUF7918"/>
    <property type="match status" value="1"/>
</dbReference>
<feature type="compositionally biased region" description="Acidic residues" evidence="1">
    <location>
        <begin position="224"/>
        <end position="235"/>
    </location>
</feature>
<feature type="compositionally biased region" description="Basic and acidic residues" evidence="1">
    <location>
        <begin position="394"/>
        <end position="423"/>
    </location>
</feature>
<feature type="region of interest" description="Disordered" evidence="1">
    <location>
        <begin position="68"/>
        <end position="90"/>
    </location>
</feature>
<keyword evidence="4" id="KW-1185">Reference proteome</keyword>
<feature type="region of interest" description="Disordered" evidence="1">
    <location>
        <begin position="175"/>
        <end position="236"/>
    </location>
</feature>
<feature type="compositionally biased region" description="Acidic residues" evidence="1">
    <location>
        <begin position="382"/>
        <end position="393"/>
    </location>
</feature>
<feature type="region of interest" description="Disordered" evidence="1">
    <location>
        <begin position="329"/>
        <end position="423"/>
    </location>
</feature>
<evidence type="ECO:0000313" key="3">
    <source>
        <dbReference type="EMBL" id="KAF2863873.1"/>
    </source>
</evidence>
<dbReference type="Proteomes" id="UP000799421">
    <property type="component" value="Unassembled WGS sequence"/>
</dbReference>
<organism evidence="3 4">
    <name type="scientific">Piedraia hortae CBS 480.64</name>
    <dbReference type="NCBI Taxonomy" id="1314780"/>
    <lineage>
        <taxon>Eukaryota</taxon>
        <taxon>Fungi</taxon>
        <taxon>Dikarya</taxon>
        <taxon>Ascomycota</taxon>
        <taxon>Pezizomycotina</taxon>
        <taxon>Dothideomycetes</taxon>
        <taxon>Dothideomycetidae</taxon>
        <taxon>Capnodiales</taxon>
        <taxon>Piedraiaceae</taxon>
        <taxon>Piedraia</taxon>
    </lineage>
</organism>
<accession>A0A6A7C8Y3</accession>
<evidence type="ECO:0000259" key="2">
    <source>
        <dbReference type="Pfam" id="PF25534"/>
    </source>
</evidence>
<gene>
    <name evidence="3" type="ORF">K470DRAFT_240831</name>
</gene>
<sequence length="452" mass="49734">MPCFKGLSINIHTADGPLPELALQRHSRSSRVSAYIPVPPAKLRPDSVSGKPEQSTFAISITLLTPGLKIPNSAPEPTPENPDPQPRVVGALASDGQRNADPIAPYIPSTNHPNETLAAYIYFDGRPKEEVATLLRRGEETWVNSRWVKSDNGGLAEREFLFREIGLERYLNGLDLTGRKNNGEKSQARQKRLSRQAQREQSRRSAWSDNKTPDSPPVKKKDEGGDDSDAEEAEPEAAGQIKVILFRVLASGEVRHGEYLPQFSANEDDDQSNTNDDDVDHTTSFAKPRSLDPSSISTQTVTGIDTPGLPYATFTFFYRGERQLRKMGILPSSPEKNGVANGKHRSTDFSKLGPLTSFGTVGFSGYRDPADKKSKKGGNDGADSDAEDDEEADEEKRLRLGKDVEDASKLLSPEDAKEQGELAEGVEKIRLKRQRSVDPLTDLARKTQRADD</sequence>